<dbReference type="GO" id="GO:0061798">
    <property type="term" value="F:GTP 3',8'-cyclase activity"/>
    <property type="evidence" value="ECO:0007669"/>
    <property type="project" value="TreeGrafter"/>
</dbReference>
<protein>
    <recommendedName>
        <fullName evidence="3">cyclic pyranopterin monophosphate synthase</fullName>
        <ecNumber evidence="3">4.6.1.17</ecNumber>
    </recommendedName>
</protein>
<keyword evidence="10" id="KW-1185">Reference proteome</keyword>
<dbReference type="Gene3D" id="3.30.70.640">
    <property type="entry name" value="Molybdopterin cofactor biosynthesis C (MoaC) domain"/>
    <property type="match status" value="1"/>
</dbReference>
<dbReference type="GeneID" id="19405824"/>
<evidence type="ECO:0000256" key="4">
    <source>
        <dbReference type="ARBA" id="ARBA00023150"/>
    </source>
</evidence>
<feature type="coiled-coil region" evidence="6">
    <location>
        <begin position="10"/>
        <end position="68"/>
    </location>
</feature>
<evidence type="ECO:0000256" key="5">
    <source>
        <dbReference type="ARBA" id="ARBA00023239"/>
    </source>
</evidence>
<dbReference type="UniPathway" id="UPA00344"/>
<reference evidence="9 10" key="1">
    <citation type="journal article" date="2012" name="PLoS Pathog.">
        <title>Diverse lifestyles and strategies of plant pathogenesis encoded in the genomes of eighteen Dothideomycetes fungi.</title>
        <authorList>
            <person name="Ohm R.A."/>
            <person name="Feau N."/>
            <person name="Henrissat B."/>
            <person name="Schoch C.L."/>
            <person name="Horwitz B.A."/>
            <person name="Barry K.W."/>
            <person name="Condon B.J."/>
            <person name="Copeland A.C."/>
            <person name="Dhillon B."/>
            <person name="Glaser F."/>
            <person name="Hesse C.N."/>
            <person name="Kosti I."/>
            <person name="LaButti K."/>
            <person name="Lindquist E.A."/>
            <person name="Lucas S."/>
            <person name="Salamov A.A."/>
            <person name="Bradshaw R.E."/>
            <person name="Ciuffetti L."/>
            <person name="Hamelin R.C."/>
            <person name="Kema G.H.J."/>
            <person name="Lawrence C."/>
            <person name="Scott J.A."/>
            <person name="Spatafora J.W."/>
            <person name="Turgeon B.G."/>
            <person name="de Wit P.J.G.M."/>
            <person name="Zhong S."/>
            <person name="Goodwin S.B."/>
            <person name="Grigoriev I.V."/>
        </authorList>
    </citation>
    <scope>NUCLEOTIDE SEQUENCE [LARGE SCALE GENOMIC DNA]</scope>
    <source>
        <strain evidence="10">28A</strain>
    </source>
</reference>
<organism evidence="9 10">
    <name type="scientific">Exserohilum turcicum (strain 28A)</name>
    <name type="common">Northern leaf blight fungus</name>
    <name type="synonym">Setosphaeria turcica</name>
    <dbReference type="NCBI Taxonomy" id="671987"/>
    <lineage>
        <taxon>Eukaryota</taxon>
        <taxon>Fungi</taxon>
        <taxon>Dikarya</taxon>
        <taxon>Ascomycota</taxon>
        <taxon>Pezizomycotina</taxon>
        <taxon>Dothideomycetes</taxon>
        <taxon>Pleosporomycetidae</taxon>
        <taxon>Pleosporales</taxon>
        <taxon>Pleosporineae</taxon>
        <taxon>Pleosporaceae</taxon>
        <taxon>Exserohilum</taxon>
    </lineage>
</organism>
<dbReference type="InterPro" id="IPR036522">
    <property type="entry name" value="MoaC_sf"/>
</dbReference>
<dbReference type="CDD" id="cd01420">
    <property type="entry name" value="MoaC_PE"/>
    <property type="match status" value="1"/>
</dbReference>
<evidence type="ECO:0000256" key="7">
    <source>
        <dbReference type="SAM" id="MobiDB-lite"/>
    </source>
</evidence>
<dbReference type="NCBIfam" id="TIGR00581">
    <property type="entry name" value="moaC"/>
    <property type="match status" value="1"/>
</dbReference>
<evidence type="ECO:0000256" key="2">
    <source>
        <dbReference type="ARBA" id="ARBA00005046"/>
    </source>
</evidence>
<gene>
    <name evidence="9" type="ORF">SETTUDRAFT_90196</name>
</gene>
<name>R0KAA9_EXST2</name>
<feature type="compositionally biased region" description="Polar residues" evidence="7">
    <location>
        <begin position="324"/>
        <end position="374"/>
    </location>
</feature>
<dbReference type="Proteomes" id="UP000016935">
    <property type="component" value="Unassembled WGS sequence"/>
</dbReference>
<keyword evidence="6" id="KW-0175">Coiled coil</keyword>
<dbReference type="NCBIfam" id="NF006870">
    <property type="entry name" value="PRK09364.1"/>
    <property type="match status" value="1"/>
</dbReference>
<evidence type="ECO:0000313" key="10">
    <source>
        <dbReference type="Proteomes" id="UP000016935"/>
    </source>
</evidence>
<evidence type="ECO:0000256" key="3">
    <source>
        <dbReference type="ARBA" id="ARBA00012575"/>
    </source>
</evidence>
<dbReference type="RefSeq" id="XP_008027598.1">
    <property type="nucleotide sequence ID" value="XM_008029407.1"/>
</dbReference>
<dbReference type="AlphaFoldDB" id="R0KAA9"/>
<dbReference type="eggNOG" id="KOG2876">
    <property type="taxonomic scope" value="Eukaryota"/>
</dbReference>
<dbReference type="PANTHER" id="PTHR22960">
    <property type="entry name" value="MOLYBDOPTERIN COFACTOR SYNTHESIS PROTEIN A"/>
    <property type="match status" value="1"/>
</dbReference>
<comment type="pathway">
    <text evidence="2">Cofactor biosynthesis; molybdopterin biosynthesis.</text>
</comment>
<proteinExistence type="predicted"/>
<sequence length="568" mass="62750">MKSSIEDQEVSEQSKQLDKITQLLESYKQQVADIRERAQKRQDIRKRKEELLNRKRMLLKQLEKQEVAEREARKVRKPVEPALQALDNILDDAMEKIENSPSEPRSPRKGLRLNTASAAEQPADNPMVPLRKIGPGSISVLYKSRSPDGVAKTAKTNTPLNAFVPKKPSDALRLYVPPSGFVPIDKDHIVSFEGSVPDLQSEVLQMAKRLESSYPRIGSLPYDVWTSKNKATLQTWLKILVSKWKTRFDNVEQTGQIEKDIVDERLRSVLDAMVRDHDLSNEAAERMAMRWHEIFDRKGAMDGDAEGVLDWDEFNAEGLGFLTDETTPASTRRQKQKTQTLFGSQRPSLSNTSASRTASAPRMYSTSSRSSQPAQEKPNDHARNAASNAPASSLPHLTESGSAHMVSVSAKPHTVRTAIAAGSVYFTNPTPLSLIQSNTLKKGDVLGVSRIAGIMAAKKCPDLIPLCHPIALTHVGVELKPFSSKDDTKSSDAHGYGGVHIEAKVQCTGPTGVEMEALTAVMGAALSIVDMCKAVDKFQRVQDVRVVLKEGGKSGVWREEGWASWQGE</sequence>
<evidence type="ECO:0000256" key="6">
    <source>
        <dbReference type="SAM" id="Coils"/>
    </source>
</evidence>
<dbReference type="InterPro" id="IPR047594">
    <property type="entry name" value="MoaC_bact/euk"/>
</dbReference>
<dbReference type="InterPro" id="IPR002820">
    <property type="entry name" value="Mopterin_CF_biosynth-C_dom"/>
</dbReference>
<dbReference type="InterPro" id="IPR023045">
    <property type="entry name" value="MoaC"/>
</dbReference>
<dbReference type="GO" id="GO:0006777">
    <property type="term" value="P:Mo-molybdopterin cofactor biosynthetic process"/>
    <property type="evidence" value="ECO:0007669"/>
    <property type="project" value="UniProtKB-KW"/>
</dbReference>
<evidence type="ECO:0000259" key="8">
    <source>
        <dbReference type="Pfam" id="PF01967"/>
    </source>
</evidence>
<feature type="region of interest" description="Disordered" evidence="7">
    <location>
        <begin position="322"/>
        <end position="398"/>
    </location>
</feature>
<dbReference type="EC" id="4.6.1.17" evidence="3"/>
<dbReference type="Pfam" id="PF01967">
    <property type="entry name" value="MoaC"/>
    <property type="match status" value="1"/>
</dbReference>
<dbReference type="EMBL" id="KB908703">
    <property type="protein sequence ID" value="EOA85127.1"/>
    <property type="molecule type" value="Genomic_DNA"/>
</dbReference>
<evidence type="ECO:0000313" key="9">
    <source>
        <dbReference type="EMBL" id="EOA85127.1"/>
    </source>
</evidence>
<dbReference type="STRING" id="671987.R0KAA9"/>
<dbReference type="SUPFAM" id="SSF55040">
    <property type="entry name" value="Molybdenum cofactor biosynthesis protein C, MoaC"/>
    <property type="match status" value="1"/>
</dbReference>
<accession>R0KAA9</accession>
<evidence type="ECO:0000256" key="1">
    <source>
        <dbReference type="ARBA" id="ARBA00001637"/>
    </source>
</evidence>
<dbReference type="PANTHER" id="PTHR22960:SF0">
    <property type="entry name" value="MOLYBDENUM COFACTOR BIOSYNTHESIS PROTEIN 1"/>
    <property type="match status" value="1"/>
</dbReference>
<keyword evidence="4" id="KW-0501">Molybdenum cofactor biosynthesis</keyword>
<keyword evidence="5" id="KW-0456">Lyase</keyword>
<dbReference type="GO" id="GO:0061799">
    <property type="term" value="F:cyclic pyranopterin monophosphate synthase activity"/>
    <property type="evidence" value="ECO:0007669"/>
    <property type="project" value="UniProtKB-EC"/>
</dbReference>
<dbReference type="OrthoDB" id="429626at2759"/>
<dbReference type="InterPro" id="IPR050105">
    <property type="entry name" value="MoCo_biosynth_MoaA/MoaC"/>
</dbReference>
<feature type="compositionally biased region" description="Low complexity" evidence="7">
    <location>
        <begin position="384"/>
        <end position="397"/>
    </location>
</feature>
<comment type="catalytic activity">
    <reaction evidence="1">
        <text>(8S)-3',8-cyclo-7,8-dihydroguanosine 5'-triphosphate = cyclic pyranopterin phosphate + diphosphate</text>
        <dbReference type="Rhea" id="RHEA:49580"/>
        <dbReference type="ChEBI" id="CHEBI:33019"/>
        <dbReference type="ChEBI" id="CHEBI:59648"/>
        <dbReference type="ChEBI" id="CHEBI:131766"/>
        <dbReference type="EC" id="4.6.1.17"/>
    </reaction>
</comment>
<dbReference type="HOGENOM" id="CLU_022821_0_0_1"/>
<reference evidence="9 10" key="2">
    <citation type="journal article" date="2013" name="PLoS Genet.">
        <title>Comparative genome structure, secondary metabolite, and effector coding capacity across Cochliobolus pathogens.</title>
        <authorList>
            <person name="Condon B.J."/>
            <person name="Leng Y."/>
            <person name="Wu D."/>
            <person name="Bushley K.E."/>
            <person name="Ohm R.A."/>
            <person name="Otillar R."/>
            <person name="Martin J."/>
            <person name="Schackwitz W."/>
            <person name="Grimwood J."/>
            <person name="MohdZainudin N."/>
            <person name="Xue C."/>
            <person name="Wang R."/>
            <person name="Manning V.A."/>
            <person name="Dhillon B."/>
            <person name="Tu Z.J."/>
            <person name="Steffenson B.J."/>
            <person name="Salamov A."/>
            <person name="Sun H."/>
            <person name="Lowry S."/>
            <person name="LaButti K."/>
            <person name="Han J."/>
            <person name="Copeland A."/>
            <person name="Lindquist E."/>
            <person name="Barry K."/>
            <person name="Schmutz J."/>
            <person name="Baker S.E."/>
            <person name="Ciuffetti L.M."/>
            <person name="Grigoriev I.V."/>
            <person name="Zhong S."/>
            <person name="Turgeon B.G."/>
        </authorList>
    </citation>
    <scope>NUCLEOTIDE SEQUENCE [LARGE SCALE GENOMIC DNA]</scope>
    <source>
        <strain evidence="10">28A</strain>
    </source>
</reference>
<feature type="domain" description="Molybdopterin cofactor biosynthesis C (MoaC)" evidence="8">
    <location>
        <begin position="405"/>
        <end position="552"/>
    </location>
</feature>